<dbReference type="EMBL" id="JAUIRO010000004">
    <property type="protein sequence ID" value="KAK0716945.1"/>
    <property type="molecule type" value="Genomic_DNA"/>
</dbReference>
<evidence type="ECO:0000313" key="1">
    <source>
        <dbReference type="EMBL" id="KAK0716945.1"/>
    </source>
</evidence>
<dbReference type="GeneID" id="85317373"/>
<proteinExistence type="predicted"/>
<comment type="caution">
    <text evidence="1">The sequence shown here is derived from an EMBL/GenBank/DDBJ whole genome shotgun (WGS) entry which is preliminary data.</text>
</comment>
<dbReference type="Proteomes" id="UP001172101">
    <property type="component" value="Unassembled WGS sequence"/>
</dbReference>
<evidence type="ECO:0000313" key="2">
    <source>
        <dbReference type="Proteomes" id="UP001172101"/>
    </source>
</evidence>
<organism evidence="1 2">
    <name type="scientific">Lasiosphaeria miniovina</name>
    <dbReference type="NCBI Taxonomy" id="1954250"/>
    <lineage>
        <taxon>Eukaryota</taxon>
        <taxon>Fungi</taxon>
        <taxon>Dikarya</taxon>
        <taxon>Ascomycota</taxon>
        <taxon>Pezizomycotina</taxon>
        <taxon>Sordariomycetes</taxon>
        <taxon>Sordariomycetidae</taxon>
        <taxon>Sordariales</taxon>
        <taxon>Lasiosphaeriaceae</taxon>
        <taxon>Lasiosphaeria</taxon>
    </lineage>
</organism>
<dbReference type="RefSeq" id="XP_060295738.1">
    <property type="nucleotide sequence ID" value="XM_060434103.1"/>
</dbReference>
<gene>
    <name evidence="1" type="ORF">B0T26DRAFT_271220</name>
</gene>
<protein>
    <submittedName>
        <fullName evidence="1">Uncharacterized protein</fullName>
    </submittedName>
</protein>
<accession>A0AA40DVB9</accession>
<sequence length="270" mass="29624">MLRGKSISLRRRAHQRALAFGEGLTRSRGEPRGPEGGYSPFSLLNYIVRSISDHLPTLLPSPVMRRAAESSQQQSACARRRGEGGMCAGSPREEKVKARDLKGTCAHNHCSLSVRSAAIARDWSLSSGGGGGGGQGEKPYRRTDLRGFGNVDGRRVFPRAQARFAPPKVTIRYLAAFARVGAALDWSHPVLFSRFAAQTWPSSLVDIIALAHYSSRASICAMCKRADDSCAVGSAISKRRNYCEGYIRASLFCAAREAQFLFLWPWMLCR</sequence>
<reference evidence="1" key="1">
    <citation type="submission" date="2023-06" db="EMBL/GenBank/DDBJ databases">
        <title>Genome-scale phylogeny and comparative genomics of the fungal order Sordariales.</title>
        <authorList>
            <consortium name="Lawrence Berkeley National Laboratory"/>
            <person name="Hensen N."/>
            <person name="Bonometti L."/>
            <person name="Westerberg I."/>
            <person name="Brannstrom I.O."/>
            <person name="Guillou S."/>
            <person name="Cros-Aarteil S."/>
            <person name="Calhoun S."/>
            <person name="Haridas S."/>
            <person name="Kuo A."/>
            <person name="Mondo S."/>
            <person name="Pangilinan J."/>
            <person name="Riley R."/>
            <person name="LaButti K."/>
            <person name="Andreopoulos B."/>
            <person name="Lipzen A."/>
            <person name="Chen C."/>
            <person name="Yanf M."/>
            <person name="Daum C."/>
            <person name="Ng V."/>
            <person name="Clum A."/>
            <person name="Steindorff A."/>
            <person name="Ohm R."/>
            <person name="Martin F."/>
            <person name="Silar P."/>
            <person name="Natvig D."/>
            <person name="Lalanne C."/>
            <person name="Gautier V."/>
            <person name="Ament-velasquez S.L."/>
            <person name="Kruys A."/>
            <person name="Hutchinson M.I."/>
            <person name="Powell A.J."/>
            <person name="Barry K."/>
            <person name="Miller A.N."/>
            <person name="Grigoriev I.V."/>
            <person name="Debuchy R."/>
            <person name="Gladieux P."/>
            <person name="Thoren M.H."/>
            <person name="Johannesson H."/>
        </authorList>
    </citation>
    <scope>NUCLEOTIDE SEQUENCE</scope>
    <source>
        <strain evidence="1">SMH2392-1A</strain>
    </source>
</reference>
<dbReference type="AlphaFoldDB" id="A0AA40DVB9"/>
<keyword evidence="2" id="KW-1185">Reference proteome</keyword>
<name>A0AA40DVB9_9PEZI</name>